<dbReference type="Proteomes" id="UP000828390">
    <property type="component" value="Unassembled WGS sequence"/>
</dbReference>
<gene>
    <name evidence="1" type="ORF">DPMN_049122</name>
</gene>
<dbReference type="AlphaFoldDB" id="A0A9D4DC38"/>
<name>A0A9D4DC38_DREPO</name>
<sequence>MGTTPTTLHPATTERETIDVIKPIPLRSKVKMAMSKQHKTEQPAGNSQSVRFYVVCCSLVSKG</sequence>
<protein>
    <submittedName>
        <fullName evidence="1">Uncharacterized protein</fullName>
    </submittedName>
</protein>
<organism evidence="1 2">
    <name type="scientific">Dreissena polymorpha</name>
    <name type="common">Zebra mussel</name>
    <name type="synonym">Mytilus polymorpha</name>
    <dbReference type="NCBI Taxonomy" id="45954"/>
    <lineage>
        <taxon>Eukaryota</taxon>
        <taxon>Metazoa</taxon>
        <taxon>Spiralia</taxon>
        <taxon>Lophotrochozoa</taxon>
        <taxon>Mollusca</taxon>
        <taxon>Bivalvia</taxon>
        <taxon>Autobranchia</taxon>
        <taxon>Heteroconchia</taxon>
        <taxon>Euheterodonta</taxon>
        <taxon>Imparidentia</taxon>
        <taxon>Neoheterodontei</taxon>
        <taxon>Myida</taxon>
        <taxon>Dreissenoidea</taxon>
        <taxon>Dreissenidae</taxon>
        <taxon>Dreissena</taxon>
    </lineage>
</organism>
<reference evidence="1" key="2">
    <citation type="submission" date="2020-11" db="EMBL/GenBank/DDBJ databases">
        <authorList>
            <person name="McCartney M.A."/>
            <person name="Auch B."/>
            <person name="Kono T."/>
            <person name="Mallez S."/>
            <person name="Becker A."/>
            <person name="Gohl D.M."/>
            <person name="Silverstein K.A.T."/>
            <person name="Koren S."/>
            <person name="Bechman K.B."/>
            <person name="Herman A."/>
            <person name="Abrahante J.E."/>
            <person name="Garbe J."/>
        </authorList>
    </citation>
    <scope>NUCLEOTIDE SEQUENCE</scope>
    <source>
        <strain evidence="1">Duluth1</strain>
        <tissue evidence="1">Whole animal</tissue>
    </source>
</reference>
<accession>A0A9D4DC38</accession>
<reference evidence="1" key="1">
    <citation type="journal article" date="2019" name="bioRxiv">
        <title>The Genome of the Zebra Mussel, Dreissena polymorpha: A Resource for Invasive Species Research.</title>
        <authorList>
            <person name="McCartney M.A."/>
            <person name="Auch B."/>
            <person name="Kono T."/>
            <person name="Mallez S."/>
            <person name="Zhang Y."/>
            <person name="Obille A."/>
            <person name="Becker A."/>
            <person name="Abrahante J.E."/>
            <person name="Garbe J."/>
            <person name="Badalamenti J.P."/>
            <person name="Herman A."/>
            <person name="Mangelson H."/>
            <person name="Liachko I."/>
            <person name="Sullivan S."/>
            <person name="Sone E.D."/>
            <person name="Koren S."/>
            <person name="Silverstein K.A.T."/>
            <person name="Beckman K.B."/>
            <person name="Gohl D.M."/>
        </authorList>
    </citation>
    <scope>NUCLEOTIDE SEQUENCE</scope>
    <source>
        <strain evidence="1">Duluth1</strain>
        <tissue evidence="1">Whole animal</tissue>
    </source>
</reference>
<comment type="caution">
    <text evidence="1">The sequence shown here is derived from an EMBL/GenBank/DDBJ whole genome shotgun (WGS) entry which is preliminary data.</text>
</comment>
<evidence type="ECO:0000313" key="1">
    <source>
        <dbReference type="EMBL" id="KAH3742380.1"/>
    </source>
</evidence>
<proteinExistence type="predicted"/>
<dbReference type="EMBL" id="JAIWYP010000011">
    <property type="protein sequence ID" value="KAH3742380.1"/>
    <property type="molecule type" value="Genomic_DNA"/>
</dbReference>
<keyword evidence="2" id="KW-1185">Reference proteome</keyword>
<evidence type="ECO:0000313" key="2">
    <source>
        <dbReference type="Proteomes" id="UP000828390"/>
    </source>
</evidence>